<dbReference type="STRING" id="1617426.TR69_WS6001000409"/>
<dbReference type="SUPFAM" id="SSF53448">
    <property type="entry name" value="Nucleotide-diphospho-sugar transferases"/>
    <property type="match status" value="1"/>
</dbReference>
<dbReference type="InterPro" id="IPR005835">
    <property type="entry name" value="NTP_transferase_dom"/>
</dbReference>
<dbReference type="EMBL" id="JYNZ01000003">
    <property type="protein sequence ID" value="KXK26406.1"/>
    <property type="molecule type" value="Genomic_DNA"/>
</dbReference>
<dbReference type="PANTHER" id="PTHR43197:SF1">
    <property type="entry name" value="UTP--GLUCOSE-1-PHOSPHATE URIDYLYLTRANSFERASE"/>
    <property type="match status" value="1"/>
</dbReference>
<gene>
    <name evidence="7" type="primary">gtaB_2</name>
    <name evidence="7" type="ORF">TR69_WS6001000409</name>
</gene>
<organism evidence="7 8">
    <name type="scientific">candidate division WS6 bacterium OLB20</name>
    <dbReference type="NCBI Taxonomy" id="1617426"/>
    <lineage>
        <taxon>Bacteria</taxon>
        <taxon>Candidatus Dojkabacteria</taxon>
    </lineage>
</organism>
<dbReference type="AlphaFoldDB" id="A0A136LXP8"/>
<comment type="caution">
    <text evidence="7">The sequence shown here is derived from an EMBL/GenBank/DDBJ whole genome shotgun (WGS) entry which is preliminary data.</text>
</comment>
<evidence type="ECO:0000313" key="8">
    <source>
        <dbReference type="Proteomes" id="UP000070457"/>
    </source>
</evidence>
<proteinExistence type="inferred from homology"/>
<sequence length="297" mass="33775">MRQVKKAVITAAGFGSRFLPVVKSTPKEMLPIINKPIIQYVVEECVDAGLEEIIIVVRKGNEVIRNYFYEQVPHMEKLLADQGKSERFEDVLRVLNMGNITIIDQDPDLPYGNGSPVISARHLLTEGEPFAALFADDLVLTKTRSALSQLKEYYEQSGADAVMGVQYVPDKELDRYGIVDPVEGSQDETSGQIRRIIEKPDPKDAKTNFAQYGRFIIPFEIFEHLKPDATGKDNEVWLTDANDRLAERMNYRYKQIEDGTWYTTGDPARYFEAQVRYMMASEEYGKATREIVKSASE</sequence>
<evidence type="ECO:0000256" key="2">
    <source>
        <dbReference type="ARBA" id="ARBA00012415"/>
    </source>
</evidence>
<evidence type="ECO:0000256" key="4">
    <source>
        <dbReference type="ARBA" id="ARBA00022695"/>
    </source>
</evidence>
<evidence type="ECO:0000313" key="7">
    <source>
        <dbReference type="EMBL" id="KXK26406.1"/>
    </source>
</evidence>
<dbReference type="EC" id="2.7.7.9" evidence="2"/>
<dbReference type="Gene3D" id="3.90.550.10">
    <property type="entry name" value="Spore Coat Polysaccharide Biosynthesis Protein SpsA, Chain A"/>
    <property type="match status" value="1"/>
</dbReference>
<keyword evidence="4 7" id="KW-0548">Nucleotidyltransferase</keyword>
<dbReference type="GO" id="GO:0003983">
    <property type="term" value="F:UTP:glucose-1-phosphate uridylyltransferase activity"/>
    <property type="evidence" value="ECO:0007669"/>
    <property type="project" value="UniProtKB-EC"/>
</dbReference>
<dbReference type="PANTHER" id="PTHR43197">
    <property type="entry name" value="UTP--GLUCOSE-1-PHOSPHATE URIDYLYLTRANSFERASE"/>
    <property type="match status" value="1"/>
</dbReference>
<dbReference type="Proteomes" id="UP000070457">
    <property type="component" value="Unassembled WGS sequence"/>
</dbReference>
<name>A0A136LXP8_9BACT</name>
<evidence type="ECO:0000256" key="1">
    <source>
        <dbReference type="ARBA" id="ARBA00006890"/>
    </source>
</evidence>
<dbReference type="PATRIC" id="fig|1617426.3.peg.407"/>
<comment type="similarity">
    <text evidence="1">Belongs to the UDPGP type 2 family.</text>
</comment>
<reference evidence="7 8" key="1">
    <citation type="submission" date="2015-02" db="EMBL/GenBank/DDBJ databases">
        <title>Improved understanding of the partial-nitritation anammox process through 23 genomes representing the majority of the microbial community.</title>
        <authorList>
            <person name="Speth D.R."/>
            <person name="In T Zandt M."/>
            <person name="Guerrero Cruz S."/>
            <person name="Jetten M.S."/>
            <person name="Dutilh B.E."/>
        </authorList>
    </citation>
    <scope>NUCLEOTIDE SEQUENCE [LARGE SCALE GENOMIC DNA]</scope>
    <source>
        <strain evidence="7">OLB20</strain>
    </source>
</reference>
<dbReference type="InterPro" id="IPR029044">
    <property type="entry name" value="Nucleotide-diphossugar_trans"/>
</dbReference>
<evidence type="ECO:0000256" key="3">
    <source>
        <dbReference type="ARBA" id="ARBA00022679"/>
    </source>
</evidence>
<keyword evidence="3 7" id="KW-0808">Transferase</keyword>
<accession>A0A136LXP8</accession>
<protein>
    <recommendedName>
        <fullName evidence="2">UTP--glucose-1-phosphate uridylyltransferase</fullName>
        <ecNumber evidence="2">2.7.7.9</ecNumber>
    </recommendedName>
</protein>
<evidence type="ECO:0000256" key="5">
    <source>
        <dbReference type="ARBA" id="ARBA00048128"/>
    </source>
</evidence>
<dbReference type="GO" id="GO:0006011">
    <property type="term" value="P:UDP-alpha-D-glucose metabolic process"/>
    <property type="evidence" value="ECO:0007669"/>
    <property type="project" value="InterPro"/>
</dbReference>
<dbReference type="Pfam" id="PF00483">
    <property type="entry name" value="NTP_transferase"/>
    <property type="match status" value="1"/>
</dbReference>
<evidence type="ECO:0000259" key="6">
    <source>
        <dbReference type="Pfam" id="PF00483"/>
    </source>
</evidence>
<feature type="domain" description="Nucleotidyl transferase" evidence="6">
    <location>
        <begin position="6"/>
        <end position="276"/>
    </location>
</feature>
<dbReference type="InterPro" id="IPR005771">
    <property type="entry name" value="GalU_uridylyltTrfase_bac/arc"/>
</dbReference>
<comment type="catalytic activity">
    <reaction evidence="5">
        <text>alpha-D-glucose 1-phosphate + UTP + H(+) = UDP-alpha-D-glucose + diphosphate</text>
        <dbReference type="Rhea" id="RHEA:19889"/>
        <dbReference type="ChEBI" id="CHEBI:15378"/>
        <dbReference type="ChEBI" id="CHEBI:33019"/>
        <dbReference type="ChEBI" id="CHEBI:46398"/>
        <dbReference type="ChEBI" id="CHEBI:58601"/>
        <dbReference type="ChEBI" id="CHEBI:58885"/>
        <dbReference type="EC" id="2.7.7.9"/>
    </reaction>
</comment>